<dbReference type="Gene3D" id="2.60.40.420">
    <property type="entry name" value="Cupredoxins - blue copper proteins"/>
    <property type="match status" value="1"/>
</dbReference>
<feature type="region of interest" description="Disordered" evidence="5">
    <location>
        <begin position="127"/>
        <end position="187"/>
    </location>
</feature>
<dbReference type="GO" id="GO:0009055">
    <property type="term" value="F:electron transfer activity"/>
    <property type="evidence" value="ECO:0007669"/>
    <property type="project" value="InterPro"/>
</dbReference>
<organism evidence="8 9">
    <name type="scientific">Nyssa sinensis</name>
    <dbReference type="NCBI Taxonomy" id="561372"/>
    <lineage>
        <taxon>Eukaryota</taxon>
        <taxon>Viridiplantae</taxon>
        <taxon>Streptophyta</taxon>
        <taxon>Embryophyta</taxon>
        <taxon>Tracheophyta</taxon>
        <taxon>Spermatophyta</taxon>
        <taxon>Magnoliopsida</taxon>
        <taxon>eudicotyledons</taxon>
        <taxon>Gunneridae</taxon>
        <taxon>Pentapetalae</taxon>
        <taxon>asterids</taxon>
        <taxon>Cornales</taxon>
        <taxon>Nyssaceae</taxon>
        <taxon>Nyssa</taxon>
    </lineage>
</organism>
<dbReference type="FunFam" id="2.60.40.420:FF:000034">
    <property type="entry name" value="Cupredoxin superfamily protein"/>
    <property type="match status" value="1"/>
</dbReference>
<dbReference type="EMBL" id="CM018036">
    <property type="protein sequence ID" value="KAA8540494.1"/>
    <property type="molecule type" value="Genomic_DNA"/>
</dbReference>
<feature type="chain" id="PRO_5023813308" description="Phytocyanin domain-containing protein" evidence="6">
    <location>
        <begin position="24"/>
        <end position="208"/>
    </location>
</feature>
<keyword evidence="4" id="KW-0325">Glycoprotein</keyword>
<dbReference type="InterPro" id="IPR039391">
    <property type="entry name" value="Phytocyanin-like"/>
</dbReference>
<dbReference type="PROSITE" id="PS00196">
    <property type="entry name" value="COPPER_BLUE"/>
    <property type="match status" value="1"/>
</dbReference>
<name>A0A5J5BCV3_9ASTE</name>
<evidence type="ECO:0000259" key="7">
    <source>
        <dbReference type="PROSITE" id="PS51485"/>
    </source>
</evidence>
<dbReference type="Proteomes" id="UP000325577">
    <property type="component" value="Linkage Group LG13"/>
</dbReference>
<keyword evidence="6" id="KW-0732">Signal</keyword>
<dbReference type="PROSITE" id="PS51485">
    <property type="entry name" value="PHYTOCYANIN"/>
    <property type="match status" value="1"/>
</dbReference>
<proteinExistence type="predicted"/>
<feature type="compositionally biased region" description="Low complexity" evidence="5">
    <location>
        <begin position="149"/>
        <end position="178"/>
    </location>
</feature>
<evidence type="ECO:0000313" key="8">
    <source>
        <dbReference type="EMBL" id="KAA8540494.1"/>
    </source>
</evidence>
<evidence type="ECO:0000256" key="6">
    <source>
        <dbReference type="SAM" id="SignalP"/>
    </source>
</evidence>
<accession>A0A5J5BCV3</accession>
<evidence type="ECO:0000256" key="1">
    <source>
        <dbReference type="ARBA" id="ARBA00022723"/>
    </source>
</evidence>
<dbReference type="CDD" id="cd13920">
    <property type="entry name" value="Stellacyanin"/>
    <property type="match status" value="1"/>
</dbReference>
<sequence>MDRLMSFVIVGVIAAVMIQCAAAQTEYVVGDSLGWAVPPNGAQAYTTWASSKTFVVGDILTFNFNTNEHDVQQVTKDSYDACNSTNPIGNAITTGPANITLTSAGDHYYICTVGRHCQAGQKLHVTVSGTPGATPPSTNTPPTTPSTPSPTSSTPDACAPTPSPTPSTDGPTSSTVPGAVPPPPDSSSSAVFASFFLALVASATGFIL</sequence>
<feature type="compositionally biased region" description="Low complexity" evidence="5">
    <location>
        <begin position="127"/>
        <end position="137"/>
    </location>
</feature>
<keyword evidence="3" id="KW-1015">Disulfide bond</keyword>
<dbReference type="GO" id="GO:0005886">
    <property type="term" value="C:plasma membrane"/>
    <property type="evidence" value="ECO:0007669"/>
    <property type="project" value="TreeGrafter"/>
</dbReference>
<evidence type="ECO:0000256" key="3">
    <source>
        <dbReference type="ARBA" id="ARBA00023157"/>
    </source>
</evidence>
<feature type="compositionally biased region" description="Pro residues" evidence="5">
    <location>
        <begin position="138"/>
        <end position="148"/>
    </location>
</feature>
<dbReference type="PANTHER" id="PTHR33021">
    <property type="entry name" value="BLUE COPPER PROTEIN"/>
    <property type="match status" value="1"/>
</dbReference>
<keyword evidence="2" id="KW-0186">Copper</keyword>
<feature type="domain" description="Phytocyanin" evidence="7">
    <location>
        <begin position="25"/>
        <end position="129"/>
    </location>
</feature>
<reference evidence="8 9" key="1">
    <citation type="submission" date="2019-09" db="EMBL/GenBank/DDBJ databases">
        <title>A chromosome-level genome assembly of the Chinese tupelo Nyssa sinensis.</title>
        <authorList>
            <person name="Yang X."/>
            <person name="Kang M."/>
            <person name="Yang Y."/>
            <person name="Xiong H."/>
            <person name="Wang M."/>
            <person name="Zhang Z."/>
            <person name="Wang Z."/>
            <person name="Wu H."/>
            <person name="Ma T."/>
            <person name="Liu J."/>
            <person name="Xi Z."/>
        </authorList>
    </citation>
    <scope>NUCLEOTIDE SEQUENCE [LARGE SCALE GENOMIC DNA]</scope>
    <source>
        <strain evidence="8">J267</strain>
        <tissue evidence="8">Leaf</tissue>
    </source>
</reference>
<feature type="signal peptide" evidence="6">
    <location>
        <begin position="1"/>
        <end position="23"/>
    </location>
</feature>
<keyword evidence="1" id="KW-0479">Metal-binding</keyword>
<evidence type="ECO:0000256" key="4">
    <source>
        <dbReference type="ARBA" id="ARBA00023180"/>
    </source>
</evidence>
<dbReference type="InterPro" id="IPR003245">
    <property type="entry name" value="Phytocyanin_dom"/>
</dbReference>
<protein>
    <recommendedName>
        <fullName evidence="7">Phytocyanin domain-containing protein</fullName>
    </recommendedName>
</protein>
<gene>
    <name evidence="8" type="ORF">F0562_024587</name>
</gene>
<dbReference type="AlphaFoldDB" id="A0A5J5BCV3"/>
<evidence type="ECO:0000256" key="2">
    <source>
        <dbReference type="ARBA" id="ARBA00023008"/>
    </source>
</evidence>
<keyword evidence="9" id="KW-1185">Reference proteome</keyword>
<evidence type="ECO:0000256" key="5">
    <source>
        <dbReference type="SAM" id="MobiDB-lite"/>
    </source>
</evidence>
<dbReference type="InterPro" id="IPR028871">
    <property type="entry name" value="BlueCu_1_BS"/>
</dbReference>
<dbReference type="GO" id="GO:0046872">
    <property type="term" value="F:metal ion binding"/>
    <property type="evidence" value="ECO:0007669"/>
    <property type="project" value="UniProtKB-KW"/>
</dbReference>
<dbReference type="OrthoDB" id="5421909at2759"/>
<evidence type="ECO:0000313" key="9">
    <source>
        <dbReference type="Proteomes" id="UP000325577"/>
    </source>
</evidence>
<dbReference type="SUPFAM" id="SSF49503">
    <property type="entry name" value="Cupredoxins"/>
    <property type="match status" value="1"/>
</dbReference>
<dbReference type="PANTHER" id="PTHR33021:SF189">
    <property type="entry name" value="CUCUMBER PEELING CUPREDOXIN-LIKE"/>
    <property type="match status" value="1"/>
</dbReference>
<dbReference type="Pfam" id="PF02298">
    <property type="entry name" value="Cu_bind_like"/>
    <property type="match status" value="1"/>
</dbReference>
<dbReference type="InterPro" id="IPR008972">
    <property type="entry name" value="Cupredoxin"/>
</dbReference>